<dbReference type="OrthoDB" id="73168at2759"/>
<reference evidence="2" key="1">
    <citation type="submission" date="2020-11" db="EMBL/GenBank/DDBJ databases">
        <title>Kefir isolates.</title>
        <authorList>
            <person name="Marcisauskas S."/>
            <person name="Kim Y."/>
            <person name="Blasche S."/>
        </authorList>
    </citation>
    <scope>NUCLEOTIDE SEQUENCE</scope>
    <source>
        <strain evidence="2">Olga-1</strain>
    </source>
</reference>
<evidence type="ECO:0000313" key="3">
    <source>
        <dbReference type="Proteomes" id="UP000697127"/>
    </source>
</evidence>
<proteinExistence type="predicted"/>
<keyword evidence="1" id="KW-1133">Transmembrane helix</keyword>
<keyword evidence="1" id="KW-0812">Transmembrane</keyword>
<dbReference type="AlphaFoldDB" id="A0A9P6WNM8"/>
<sequence length="254" mass="28573">MSEESATSTTFFDTFTETFASATETVTASATASAESDAENIAQPVISISMKTPLLYLGILIITLVLFSIYHRKNKIKSLQKLTSSSLFTSSYDKIDESLINENSFIAPTPTLDSTPALLYNDLKTLKVHEKLLKVALVERAAESLRRIIKQKETEPSIMLLYTRGLIGDESFKRFKLQAKLQDAEMLEIAKEAESFKPGWSRLVFANAQEVMMNQALRRRVNAVSTRKELTEKLDIKGVESVIKDIQKRIVELR</sequence>
<dbReference type="Pfam" id="PF09802">
    <property type="entry name" value="Sec66"/>
    <property type="match status" value="1"/>
</dbReference>
<accession>A0A9P6WNM8</accession>
<dbReference type="PANTHER" id="PTHR28229:SF1">
    <property type="entry name" value="TRANSLOCATION PROTEIN SEC66"/>
    <property type="match status" value="1"/>
</dbReference>
<evidence type="ECO:0000256" key="1">
    <source>
        <dbReference type="SAM" id="Phobius"/>
    </source>
</evidence>
<evidence type="ECO:0000313" key="2">
    <source>
        <dbReference type="EMBL" id="KAG0690459.1"/>
    </source>
</evidence>
<feature type="transmembrane region" description="Helical" evidence="1">
    <location>
        <begin position="54"/>
        <end position="71"/>
    </location>
</feature>
<keyword evidence="1" id="KW-0472">Membrane</keyword>
<dbReference type="GO" id="GO:0031204">
    <property type="term" value="P:post-translational protein targeting to membrane, translocation"/>
    <property type="evidence" value="ECO:0007669"/>
    <property type="project" value="InterPro"/>
</dbReference>
<dbReference type="Proteomes" id="UP000697127">
    <property type="component" value="Unassembled WGS sequence"/>
</dbReference>
<dbReference type="EMBL" id="PUHW01000031">
    <property type="protein sequence ID" value="KAG0690459.1"/>
    <property type="molecule type" value="Genomic_DNA"/>
</dbReference>
<dbReference type="InterPro" id="IPR018624">
    <property type="entry name" value="Sec66"/>
</dbReference>
<organism evidence="2 3">
    <name type="scientific">Pichia californica</name>
    <dbReference type="NCBI Taxonomy" id="460514"/>
    <lineage>
        <taxon>Eukaryota</taxon>
        <taxon>Fungi</taxon>
        <taxon>Dikarya</taxon>
        <taxon>Ascomycota</taxon>
        <taxon>Saccharomycotina</taxon>
        <taxon>Pichiomycetes</taxon>
        <taxon>Pichiales</taxon>
        <taxon>Pichiaceae</taxon>
        <taxon>Pichia</taxon>
    </lineage>
</organism>
<comment type="caution">
    <text evidence="2">The sequence shown here is derived from an EMBL/GenBank/DDBJ whole genome shotgun (WGS) entry which is preliminary data.</text>
</comment>
<dbReference type="PANTHER" id="PTHR28229">
    <property type="entry name" value="TRANSLOCATION PROTEIN SEC66"/>
    <property type="match status" value="1"/>
</dbReference>
<name>A0A9P6WNM8_9ASCO</name>
<protein>
    <submittedName>
        <fullName evidence="2">Translocation protein S66</fullName>
    </submittedName>
</protein>
<dbReference type="GO" id="GO:0031207">
    <property type="term" value="C:Sec62/Sec63 complex"/>
    <property type="evidence" value="ECO:0007669"/>
    <property type="project" value="InterPro"/>
</dbReference>
<keyword evidence="3" id="KW-1185">Reference proteome</keyword>
<gene>
    <name evidence="2" type="primary">SEC66</name>
    <name evidence="2" type="ORF">C6P40_002834</name>
</gene>